<dbReference type="Proteomes" id="UP000278807">
    <property type="component" value="Unassembled WGS sequence"/>
</dbReference>
<dbReference type="EMBL" id="UZAE01003226">
    <property type="protein sequence ID" value="VDO00369.1"/>
    <property type="molecule type" value="Genomic_DNA"/>
</dbReference>
<feature type="signal peptide" evidence="1">
    <location>
        <begin position="1"/>
        <end position="19"/>
    </location>
</feature>
<dbReference type="AlphaFoldDB" id="A0A0R3TBS1"/>
<name>A0A0R3TBS1_RODNA</name>
<accession>A0A0R3TBS1</accession>
<evidence type="ECO:0000313" key="2">
    <source>
        <dbReference type="EMBL" id="VDO00369.1"/>
    </source>
</evidence>
<feature type="chain" id="PRO_5043131804" evidence="1">
    <location>
        <begin position="20"/>
        <end position="74"/>
    </location>
</feature>
<reference evidence="4" key="1">
    <citation type="submission" date="2017-02" db="UniProtKB">
        <authorList>
            <consortium name="WormBaseParasite"/>
        </authorList>
    </citation>
    <scope>IDENTIFICATION</scope>
</reference>
<protein>
    <submittedName>
        <fullName evidence="4">Secreted protein</fullName>
    </submittedName>
</protein>
<gene>
    <name evidence="2" type="ORF">HNAJ_LOCUS4508</name>
</gene>
<evidence type="ECO:0000313" key="4">
    <source>
        <dbReference type="WBParaSite" id="HNAJ_0000451001-mRNA-1"/>
    </source>
</evidence>
<keyword evidence="3" id="KW-1185">Reference proteome</keyword>
<evidence type="ECO:0000313" key="3">
    <source>
        <dbReference type="Proteomes" id="UP000278807"/>
    </source>
</evidence>
<keyword evidence="1" id="KW-0732">Signal</keyword>
<reference evidence="2 3" key="2">
    <citation type="submission" date="2018-11" db="EMBL/GenBank/DDBJ databases">
        <authorList>
            <consortium name="Pathogen Informatics"/>
        </authorList>
    </citation>
    <scope>NUCLEOTIDE SEQUENCE [LARGE SCALE GENOMIC DNA]</scope>
</reference>
<proteinExistence type="predicted"/>
<organism evidence="4">
    <name type="scientific">Rodentolepis nana</name>
    <name type="common">Dwarf tapeworm</name>
    <name type="synonym">Hymenolepis nana</name>
    <dbReference type="NCBI Taxonomy" id="102285"/>
    <lineage>
        <taxon>Eukaryota</taxon>
        <taxon>Metazoa</taxon>
        <taxon>Spiralia</taxon>
        <taxon>Lophotrochozoa</taxon>
        <taxon>Platyhelminthes</taxon>
        <taxon>Cestoda</taxon>
        <taxon>Eucestoda</taxon>
        <taxon>Cyclophyllidea</taxon>
        <taxon>Hymenolepididae</taxon>
        <taxon>Rodentolepis</taxon>
    </lineage>
</organism>
<sequence>MFSGLFVIMSLASFRKAISNPPLKQAKMASLKHLFTNLRVANSGPRKMTENVGIRIDVESDEISCSETGHNPGI</sequence>
<dbReference type="WBParaSite" id="HNAJ_0000451001-mRNA-1">
    <property type="protein sequence ID" value="HNAJ_0000451001-mRNA-1"/>
    <property type="gene ID" value="HNAJ_0000451001"/>
</dbReference>
<evidence type="ECO:0000256" key="1">
    <source>
        <dbReference type="SAM" id="SignalP"/>
    </source>
</evidence>